<sequence length="215" mass="25012">MNMDERFHTRGNISCGKSSQSLKQSSRLCNHNLESLPTLYGNFVPTYYPEWESESALSNKFGVGQFKRLEWSQAMGNIKRKQEMYISSQGIKKEESMKPSLLGKSLMVEELLQARIEIDESVENHVEGEMSKELFGDSMSDMSFEKEKNIEFERKDRMEEKERLNFGEPGKNQEGRVGYNYIKTCPPEMKTIKGNEKEQKRSHQQKFSNLLREEG</sequence>
<gene>
    <name evidence="1" type="ORF">M9H77_17846</name>
</gene>
<protein>
    <submittedName>
        <fullName evidence="1">Uncharacterized protein</fullName>
    </submittedName>
</protein>
<proteinExistence type="predicted"/>
<dbReference type="EMBL" id="CM044704">
    <property type="protein sequence ID" value="KAI5667993.1"/>
    <property type="molecule type" value="Genomic_DNA"/>
</dbReference>
<organism evidence="1 2">
    <name type="scientific">Catharanthus roseus</name>
    <name type="common">Madagascar periwinkle</name>
    <name type="synonym">Vinca rosea</name>
    <dbReference type="NCBI Taxonomy" id="4058"/>
    <lineage>
        <taxon>Eukaryota</taxon>
        <taxon>Viridiplantae</taxon>
        <taxon>Streptophyta</taxon>
        <taxon>Embryophyta</taxon>
        <taxon>Tracheophyta</taxon>
        <taxon>Spermatophyta</taxon>
        <taxon>Magnoliopsida</taxon>
        <taxon>eudicotyledons</taxon>
        <taxon>Gunneridae</taxon>
        <taxon>Pentapetalae</taxon>
        <taxon>asterids</taxon>
        <taxon>lamiids</taxon>
        <taxon>Gentianales</taxon>
        <taxon>Apocynaceae</taxon>
        <taxon>Rauvolfioideae</taxon>
        <taxon>Vinceae</taxon>
        <taxon>Catharanthinae</taxon>
        <taxon>Catharanthus</taxon>
    </lineage>
</organism>
<comment type="caution">
    <text evidence="1">The sequence shown here is derived from an EMBL/GenBank/DDBJ whole genome shotgun (WGS) entry which is preliminary data.</text>
</comment>
<name>A0ACC0B5U0_CATRO</name>
<reference evidence="2" key="1">
    <citation type="journal article" date="2023" name="Nat. Plants">
        <title>Single-cell RNA sequencing provides a high-resolution roadmap for understanding the multicellular compartmentation of specialized metabolism.</title>
        <authorList>
            <person name="Sun S."/>
            <person name="Shen X."/>
            <person name="Li Y."/>
            <person name="Li Y."/>
            <person name="Wang S."/>
            <person name="Li R."/>
            <person name="Zhang H."/>
            <person name="Shen G."/>
            <person name="Guo B."/>
            <person name="Wei J."/>
            <person name="Xu J."/>
            <person name="St-Pierre B."/>
            <person name="Chen S."/>
            <person name="Sun C."/>
        </authorList>
    </citation>
    <scope>NUCLEOTIDE SEQUENCE [LARGE SCALE GENOMIC DNA]</scope>
</reference>
<evidence type="ECO:0000313" key="1">
    <source>
        <dbReference type="EMBL" id="KAI5667993.1"/>
    </source>
</evidence>
<accession>A0ACC0B5U0</accession>
<dbReference type="Proteomes" id="UP001060085">
    <property type="component" value="Linkage Group LG04"/>
</dbReference>
<evidence type="ECO:0000313" key="2">
    <source>
        <dbReference type="Proteomes" id="UP001060085"/>
    </source>
</evidence>
<keyword evidence="2" id="KW-1185">Reference proteome</keyword>